<dbReference type="AlphaFoldDB" id="A0A1G1XK42"/>
<keyword evidence="7 9" id="KW-0811">Translocation</keyword>
<keyword evidence="8 9" id="KW-0472">Membrane</keyword>
<feature type="domain" description="SecDF P1 head subdomain" evidence="12">
    <location>
        <begin position="177"/>
        <end position="274"/>
    </location>
</feature>
<keyword evidence="4 9" id="KW-0812">Transmembrane</keyword>
<dbReference type="GO" id="GO:0065002">
    <property type="term" value="P:intracellular protein transmembrane transport"/>
    <property type="evidence" value="ECO:0007669"/>
    <property type="project" value="UniProtKB-UniRule"/>
</dbReference>
<dbReference type="GO" id="GO:0005886">
    <property type="term" value="C:plasma membrane"/>
    <property type="evidence" value="ECO:0007669"/>
    <property type="project" value="UniProtKB-SubCell"/>
</dbReference>
<gene>
    <name evidence="9" type="primary">secD</name>
    <name evidence="13" type="ORF">A2570_03530</name>
</gene>
<dbReference type="EMBL" id="MHHY01000009">
    <property type="protein sequence ID" value="OGY40322.1"/>
    <property type="molecule type" value="Genomic_DNA"/>
</dbReference>
<feature type="transmembrane region" description="Helical" evidence="9">
    <location>
        <begin position="395"/>
        <end position="413"/>
    </location>
</feature>
<dbReference type="Pfam" id="PF02355">
    <property type="entry name" value="SecD_SecF_C"/>
    <property type="match status" value="1"/>
</dbReference>
<evidence type="ECO:0000256" key="3">
    <source>
        <dbReference type="ARBA" id="ARBA00022475"/>
    </source>
</evidence>
<evidence type="ECO:0000313" key="14">
    <source>
        <dbReference type="Proteomes" id="UP000178570"/>
    </source>
</evidence>
<evidence type="ECO:0000256" key="7">
    <source>
        <dbReference type="ARBA" id="ARBA00023010"/>
    </source>
</evidence>
<feature type="domain" description="Protein translocase subunit SecDF P1" evidence="11">
    <location>
        <begin position="92"/>
        <end position="150"/>
    </location>
</feature>
<dbReference type="HAMAP" id="MF_01463_B">
    <property type="entry name" value="SecD_B"/>
    <property type="match status" value="1"/>
</dbReference>
<organism evidence="13 14">
    <name type="scientific">Candidatus Brennerbacteria bacterium RIFOXYD1_FULL_41_16</name>
    <dbReference type="NCBI Taxonomy" id="1797529"/>
    <lineage>
        <taxon>Bacteria</taxon>
        <taxon>Candidatus Brenneribacteriota</taxon>
    </lineage>
</organism>
<protein>
    <recommendedName>
        <fullName evidence="9">Protein translocase subunit SecD</fullName>
    </recommendedName>
</protein>
<reference evidence="13 14" key="1">
    <citation type="journal article" date="2016" name="Nat. Commun.">
        <title>Thousands of microbial genomes shed light on interconnected biogeochemical processes in an aquifer system.</title>
        <authorList>
            <person name="Anantharaman K."/>
            <person name="Brown C.T."/>
            <person name="Hug L.A."/>
            <person name="Sharon I."/>
            <person name="Castelle C.J."/>
            <person name="Probst A.J."/>
            <person name="Thomas B.C."/>
            <person name="Singh A."/>
            <person name="Wilkins M.J."/>
            <person name="Karaoz U."/>
            <person name="Brodie E.L."/>
            <person name="Williams K.H."/>
            <person name="Hubbard S.S."/>
            <person name="Banfield J.F."/>
        </authorList>
    </citation>
    <scope>NUCLEOTIDE SEQUENCE [LARGE SCALE GENOMIC DNA]</scope>
</reference>
<evidence type="ECO:0000259" key="10">
    <source>
        <dbReference type="Pfam" id="PF02355"/>
    </source>
</evidence>
<name>A0A1G1XK42_9BACT</name>
<feature type="transmembrane region" description="Helical" evidence="9">
    <location>
        <begin position="12"/>
        <end position="31"/>
    </location>
</feature>
<dbReference type="Proteomes" id="UP000178570">
    <property type="component" value="Unassembled WGS sequence"/>
</dbReference>
<evidence type="ECO:0000256" key="5">
    <source>
        <dbReference type="ARBA" id="ARBA00022927"/>
    </source>
</evidence>
<dbReference type="Gene3D" id="3.30.1360.200">
    <property type="match status" value="1"/>
</dbReference>
<feature type="transmembrane region" description="Helical" evidence="9">
    <location>
        <begin position="297"/>
        <end position="315"/>
    </location>
</feature>
<dbReference type="Pfam" id="PF22599">
    <property type="entry name" value="SecDF_P1_head"/>
    <property type="match status" value="1"/>
</dbReference>
<feature type="transmembrane region" description="Helical" evidence="9">
    <location>
        <begin position="320"/>
        <end position="340"/>
    </location>
</feature>
<dbReference type="NCBIfam" id="TIGR01129">
    <property type="entry name" value="secD"/>
    <property type="match status" value="1"/>
</dbReference>
<evidence type="ECO:0000256" key="9">
    <source>
        <dbReference type="HAMAP-Rule" id="MF_01463"/>
    </source>
</evidence>
<dbReference type="GO" id="GO:0043952">
    <property type="term" value="P:protein transport by the Sec complex"/>
    <property type="evidence" value="ECO:0007669"/>
    <property type="project" value="UniProtKB-UniRule"/>
</dbReference>
<dbReference type="GO" id="GO:0015450">
    <property type="term" value="F:protein-transporting ATPase activity"/>
    <property type="evidence" value="ECO:0007669"/>
    <property type="project" value="InterPro"/>
</dbReference>
<dbReference type="PANTHER" id="PTHR30081">
    <property type="entry name" value="PROTEIN-EXPORT MEMBRANE PROTEIN SEC"/>
    <property type="match status" value="1"/>
</dbReference>
<dbReference type="InterPro" id="IPR048631">
    <property type="entry name" value="SecD_1st"/>
</dbReference>
<dbReference type="PRINTS" id="PR00702">
    <property type="entry name" value="ACRIFLAVINRP"/>
</dbReference>
<comment type="subcellular location">
    <subcellularLocation>
        <location evidence="1 9">Cell membrane</location>
        <topology evidence="1 9">Multi-pass membrane protein</topology>
    </subcellularLocation>
</comment>
<evidence type="ECO:0000259" key="11">
    <source>
        <dbReference type="Pfam" id="PF21760"/>
    </source>
</evidence>
<dbReference type="GO" id="GO:0006605">
    <property type="term" value="P:protein targeting"/>
    <property type="evidence" value="ECO:0007669"/>
    <property type="project" value="UniProtKB-UniRule"/>
</dbReference>
<comment type="similarity">
    <text evidence="9">Belongs to the SecD/SecF family. SecD subfamily.</text>
</comment>
<dbReference type="InterPro" id="IPR048634">
    <property type="entry name" value="SecD_SecF_C"/>
</dbReference>
<proteinExistence type="inferred from homology"/>
<evidence type="ECO:0000256" key="8">
    <source>
        <dbReference type="ARBA" id="ARBA00023136"/>
    </source>
</evidence>
<dbReference type="Pfam" id="PF21760">
    <property type="entry name" value="SecD_1st"/>
    <property type="match status" value="1"/>
</dbReference>
<accession>A0A1G1XK42</accession>
<dbReference type="NCBIfam" id="TIGR00916">
    <property type="entry name" value="2A0604s01"/>
    <property type="match status" value="1"/>
</dbReference>
<sequence length="460" mass="50984">MFSVLVNEKKKAWSLLGLILILTIAAAIFVYPEPYNQAANFINSKISFLKLPGFNPKTFRLGLDIAGGTSLTYSTDLANIPESEKSQALEGLKDVIERRINIFGVEEPRIEISKASSEWRLIVELAGIKDINQAIQAIGQTPFLEFKEEREETETAVILEAQKNNDPRAMLEDPYFRATSLTGRYLEKAEVQFNQTTYQPNVLLNFDEEGAKIFEELTLRNIGKRIAIFIDGVPLSAPTVQEAINNGSAQITGQFNVEEAKTLARNLNQGALPVPINLISQRSVGGTLGFQELEKSLFSGLIGFVIISLFMIFVYRLGGFFSVIALIVYVPLVLIIFKLIPVTMTLAGIAGFILSIGMAVDANILILERIKEELKQGREVNAAVKEGFLRAWPSIRDSNVSTIITALVLYFFTTSVVRGFALTLLIGVIVSMFSAIFVSRTLIMAFMSPKGVNHKLWFRA</sequence>
<dbReference type="InterPro" id="IPR005791">
    <property type="entry name" value="SecD"/>
</dbReference>
<dbReference type="InterPro" id="IPR001036">
    <property type="entry name" value="Acrflvin-R"/>
</dbReference>
<dbReference type="InterPro" id="IPR022813">
    <property type="entry name" value="SecD/SecF_arch_bac"/>
</dbReference>
<evidence type="ECO:0000313" key="13">
    <source>
        <dbReference type="EMBL" id="OGY40322.1"/>
    </source>
</evidence>
<keyword evidence="6 9" id="KW-1133">Transmembrane helix</keyword>
<feature type="transmembrane region" description="Helical" evidence="9">
    <location>
        <begin position="419"/>
        <end position="438"/>
    </location>
</feature>
<feature type="transmembrane region" description="Helical" evidence="9">
    <location>
        <begin position="346"/>
        <end position="367"/>
    </location>
</feature>
<dbReference type="Gene3D" id="1.20.1640.10">
    <property type="entry name" value="Multidrug efflux transporter AcrB transmembrane domain"/>
    <property type="match status" value="1"/>
</dbReference>
<comment type="caution">
    <text evidence="13">The sequence shown here is derived from an EMBL/GenBank/DDBJ whole genome shotgun (WGS) entry which is preliminary data.</text>
</comment>
<dbReference type="Gene3D" id="3.30.70.3400">
    <property type="match status" value="1"/>
</dbReference>
<comment type="function">
    <text evidence="9">Part of the Sec protein translocase complex. Interacts with the SecYEG preprotein conducting channel. SecDF uses the proton motive force (PMF) to complete protein translocation after the ATP-dependent function of SecA.</text>
</comment>
<feature type="domain" description="Protein export membrane protein SecD/SecF C-terminal" evidence="10">
    <location>
        <begin position="276"/>
        <end position="445"/>
    </location>
</feature>
<evidence type="ECO:0000256" key="4">
    <source>
        <dbReference type="ARBA" id="ARBA00022692"/>
    </source>
</evidence>
<evidence type="ECO:0000259" key="12">
    <source>
        <dbReference type="Pfam" id="PF22599"/>
    </source>
</evidence>
<dbReference type="InterPro" id="IPR055344">
    <property type="entry name" value="SecD_SecF_C_bact"/>
</dbReference>
<dbReference type="STRING" id="1797529.A2570_03530"/>
<keyword evidence="3 9" id="KW-1003">Cell membrane</keyword>
<comment type="subunit">
    <text evidence="9">Forms a complex with SecF. Part of the essential Sec protein translocation apparatus which comprises SecA, SecYEG and auxiliary proteins SecDF. Other proteins may also be involved.</text>
</comment>
<keyword evidence="2 9" id="KW-0813">Transport</keyword>
<dbReference type="PANTHER" id="PTHR30081:SF1">
    <property type="entry name" value="PROTEIN TRANSLOCASE SUBUNIT SECD"/>
    <property type="match status" value="1"/>
</dbReference>
<evidence type="ECO:0000256" key="2">
    <source>
        <dbReference type="ARBA" id="ARBA00022448"/>
    </source>
</evidence>
<dbReference type="SUPFAM" id="SSF82866">
    <property type="entry name" value="Multidrug efflux transporter AcrB transmembrane domain"/>
    <property type="match status" value="1"/>
</dbReference>
<evidence type="ECO:0000256" key="1">
    <source>
        <dbReference type="ARBA" id="ARBA00004651"/>
    </source>
</evidence>
<evidence type="ECO:0000256" key="6">
    <source>
        <dbReference type="ARBA" id="ARBA00022989"/>
    </source>
</evidence>
<dbReference type="InterPro" id="IPR054384">
    <property type="entry name" value="SecDF_P1_head"/>
</dbReference>
<keyword evidence="5 9" id="KW-0653">Protein transport</keyword>